<dbReference type="Pfam" id="PF00005">
    <property type="entry name" value="ABC_tran"/>
    <property type="match status" value="2"/>
</dbReference>
<evidence type="ECO:0000256" key="6">
    <source>
        <dbReference type="ARBA" id="ARBA00022840"/>
    </source>
</evidence>
<dbReference type="EMBL" id="BAAAPM010000004">
    <property type="protein sequence ID" value="GAA1726694.1"/>
    <property type="molecule type" value="Genomic_DNA"/>
</dbReference>
<dbReference type="PANTHER" id="PTHR43297">
    <property type="entry name" value="OLIGOPEPTIDE TRANSPORT ATP-BINDING PROTEIN APPD"/>
    <property type="match status" value="1"/>
</dbReference>
<gene>
    <name evidence="9" type="ORF">GCM10009809_23040</name>
</gene>
<dbReference type="Proteomes" id="UP001501138">
    <property type="component" value="Unassembled WGS sequence"/>
</dbReference>
<dbReference type="Gene3D" id="3.40.50.300">
    <property type="entry name" value="P-loop containing nucleotide triphosphate hydrolases"/>
    <property type="match status" value="2"/>
</dbReference>
<dbReference type="InterPro" id="IPR003439">
    <property type="entry name" value="ABC_transporter-like_ATP-bd"/>
</dbReference>
<dbReference type="InterPro" id="IPR003593">
    <property type="entry name" value="AAA+_ATPase"/>
</dbReference>
<accession>A0ABN2JGW3</accession>
<evidence type="ECO:0000256" key="2">
    <source>
        <dbReference type="ARBA" id="ARBA00005417"/>
    </source>
</evidence>
<dbReference type="InterPro" id="IPR027417">
    <property type="entry name" value="P-loop_NTPase"/>
</dbReference>
<keyword evidence="4" id="KW-1003">Cell membrane</keyword>
<keyword evidence="6 9" id="KW-0067">ATP-binding</keyword>
<dbReference type="GO" id="GO:0005524">
    <property type="term" value="F:ATP binding"/>
    <property type="evidence" value="ECO:0007669"/>
    <property type="project" value="UniProtKB-KW"/>
</dbReference>
<name>A0ABN2JGW3_9MICO</name>
<dbReference type="RefSeq" id="WP_344248594.1">
    <property type="nucleotide sequence ID" value="NZ_BAAAPM010000004.1"/>
</dbReference>
<reference evidence="9 10" key="1">
    <citation type="journal article" date="2019" name="Int. J. Syst. Evol. Microbiol.">
        <title>The Global Catalogue of Microorganisms (GCM) 10K type strain sequencing project: providing services to taxonomists for standard genome sequencing and annotation.</title>
        <authorList>
            <consortium name="The Broad Institute Genomics Platform"/>
            <consortium name="The Broad Institute Genome Sequencing Center for Infectious Disease"/>
            <person name="Wu L."/>
            <person name="Ma J."/>
        </authorList>
    </citation>
    <scope>NUCLEOTIDE SEQUENCE [LARGE SCALE GENOMIC DNA]</scope>
    <source>
        <strain evidence="9 10">JCM 15589</strain>
    </source>
</reference>
<evidence type="ECO:0000256" key="4">
    <source>
        <dbReference type="ARBA" id="ARBA00022475"/>
    </source>
</evidence>
<comment type="caution">
    <text evidence="9">The sequence shown here is derived from an EMBL/GenBank/DDBJ whole genome shotgun (WGS) entry which is preliminary data.</text>
</comment>
<dbReference type="NCBIfam" id="NF008453">
    <property type="entry name" value="PRK11308.1"/>
    <property type="match status" value="2"/>
</dbReference>
<evidence type="ECO:0000313" key="9">
    <source>
        <dbReference type="EMBL" id="GAA1726694.1"/>
    </source>
</evidence>
<dbReference type="CDD" id="cd03257">
    <property type="entry name" value="ABC_NikE_OppD_transporters"/>
    <property type="match status" value="2"/>
</dbReference>
<dbReference type="PANTHER" id="PTHR43297:SF2">
    <property type="entry name" value="DIPEPTIDE TRANSPORT ATP-BINDING PROTEIN DPPD"/>
    <property type="match status" value="1"/>
</dbReference>
<comment type="similarity">
    <text evidence="2">Belongs to the ABC transporter superfamily.</text>
</comment>
<dbReference type="InterPro" id="IPR013563">
    <property type="entry name" value="Oligopep_ABC_C"/>
</dbReference>
<dbReference type="NCBIfam" id="TIGR01727">
    <property type="entry name" value="oligo_HPY"/>
    <property type="match status" value="2"/>
</dbReference>
<dbReference type="InterPro" id="IPR050388">
    <property type="entry name" value="ABC_Ni/Peptide_Import"/>
</dbReference>
<organism evidence="9 10">
    <name type="scientific">Isoptericola hypogeus</name>
    <dbReference type="NCBI Taxonomy" id="300179"/>
    <lineage>
        <taxon>Bacteria</taxon>
        <taxon>Bacillati</taxon>
        <taxon>Actinomycetota</taxon>
        <taxon>Actinomycetes</taxon>
        <taxon>Micrococcales</taxon>
        <taxon>Promicromonosporaceae</taxon>
        <taxon>Isoptericola</taxon>
    </lineage>
</organism>
<evidence type="ECO:0000256" key="1">
    <source>
        <dbReference type="ARBA" id="ARBA00004202"/>
    </source>
</evidence>
<evidence type="ECO:0000256" key="7">
    <source>
        <dbReference type="ARBA" id="ARBA00023136"/>
    </source>
</evidence>
<dbReference type="SUPFAM" id="SSF52540">
    <property type="entry name" value="P-loop containing nucleoside triphosphate hydrolases"/>
    <property type="match status" value="2"/>
</dbReference>
<dbReference type="Pfam" id="PF08352">
    <property type="entry name" value="oligo_HPY"/>
    <property type="match status" value="2"/>
</dbReference>
<feature type="domain" description="ABC transporter" evidence="8">
    <location>
        <begin position="21"/>
        <end position="270"/>
    </location>
</feature>
<dbReference type="InterPro" id="IPR017871">
    <property type="entry name" value="ABC_transporter-like_CS"/>
</dbReference>
<comment type="subcellular location">
    <subcellularLocation>
        <location evidence="1">Cell membrane</location>
        <topology evidence="1">Peripheral membrane protein</topology>
    </subcellularLocation>
</comment>
<sequence length="696" mass="74934">MTTTTATEPVPGAPALEEPVLRVRDLRVAFPSEAGRVDAVRGLSLDLWRGQTLGIVGESGSGKSVTALAIMGLLADTATVSGSIEIEGRELVGLSDKEMCGIRGNDIAMVFQDPLTSLTPVHSIGKQLVEAIQVHRDLSEDQAWQRGVELLDLVGIPNAPVRMRSYPHEFSGGMRQRVVIALAIANDPKVIIADEPTTALDVTIQAQVLELLKKAQRETGAAVILVTHDLGVVAGMADEVVVMYAGRPVERAEVDSLYAAPRMPYSLGLLGAIPRADDGSHEALVPILGNPPILIDLPDACPFAPRCPVAITACTRQEPELLEVVPGHQAACIRSREIEDGAIDGVSVFSKPEIPPGELEAVPRERRPAVLTVTDLTREFPLTKGVLKRRVGTVRAVNGISFDVRQGETLAIVGESGCGKSTTLLSIMDFGKGAAGGIDLEGVDLSGLRGRAEREQRRKVQIVFQDPMGALDPRFTVSELIAEPLRAFSLVPSAKVHDRVAELMDLVGLDPAHVDRFPGAFSGGQRQRIGIARALASEPMLLALDEPVSALDVSIQAGVINLFQRLQRELGLSYVFVSHDLSVVRHLADRVAVMYLGRFVEYGDVDPIFAEPTHPYTQALFSAIPIPDPQVERTRQRILLTGDLPAPTEELSGCPFASRCPLKPTLSQEQQRECISVLPPLTPKEGVDHSHACLHR</sequence>
<keyword evidence="10" id="KW-1185">Reference proteome</keyword>
<protein>
    <submittedName>
        <fullName evidence="9">ABC transporter ATP-binding protein</fullName>
    </submittedName>
</protein>
<keyword evidence="5" id="KW-0547">Nucleotide-binding</keyword>
<evidence type="ECO:0000313" key="10">
    <source>
        <dbReference type="Proteomes" id="UP001501138"/>
    </source>
</evidence>
<evidence type="ECO:0000256" key="5">
    <source>
        <dbReference type="ARBA" id="ARBA00022741"/>
    </source>
</evidence>
<keyword evidence="7" id="KW-0472">Membrane</keyword>
<dbReference type="SMART" id="SM00382">
    <property type="entry name" value="AAA"/>
    <property type="match status" value="2"/>
</dbReference>
<keyword evidence="3" id="KW-0813">Transport</keyword>
<dbReference type="NCBIfam" id="NF007739">
    <property type="entry name" value="PRK10419.1"/>
    <property type="match status" value="2"/>
</dbReference>
<dbReference type="PROSITE" id="PS50893">
    <property type="entry name" value="ABC_TRANSPORTER_2"/>
    <property type="match status" value="2"/>
</dbReference>
<evidence type="ECO:0000256" key="3">
    <source>
        <dbReference type="ARBA" id="ARBA00022448"/>
    </source>
</evidence>
<evidence type="ECO:0000259" key="8">
    <source>
        <dbReference type="PROSITE" id="PS50893"/>
    </source>
</evidence>
<proteinExistence type="inferred from homology"/>
<dbReference type="PROSITE" id="PS00211">
    <property type="entry name" value="ABC_TRANSPORTER_1"/>
    <property type="match status" value="2"/>
</dbReference>
<feature type="domain" description="ABC transporter" evidence="8">
    <location>
        <begin position="371"/>
        <end position="621"/>
    </location>
</feature>